<evidence type="ECO:0000256" key="5">
    <source>
        <dbReference type="SAM" id="MobiDB-lite"/>
    </source>
</evidence>
<dbReference type="Pfam" id="PF00071">
    <property type="entry name" value="Ras"/>
    <property type="match status" value="2"/>
</dbReference>
<dbReference type="AlphaFoldDB" id="A0A9J6E6M1"/>
<feature type="region of interest" description="Disordered" evidence="5">
    <location>
        <begin position="14"/>
        <end position="50"/>
    </location>
</feature>
<dbReference type="EMBL" id="JABSTU010000005">
    <property type="protein sequence ID" value="KAH8029725.1"/>
    <property type="molecule type" value="Genomic_DNA"/>
</dbReference>
<dbReference type="PROSITE" id="PS51419">
    <property type="entry name" value="RAB"/>
    <property type="match status" value="1"/>
</dbReference>
<protein>
    <recommendedName>
        <fullName evidence="2">small monomeric GTPase</fullName>
        <ecNumber evidence="2">3.6.5.2</ecNumber>
    </recommendedName>
</protein>
<evidence type="ECO:0000313" key="6">
    <source>
        <dbReference type="EMBL" id="KAH8029725.1"/>
    </source>
</evidence>
<reference evidence="6" key="2">
    <citation type="submission" date="2021-09" db="EMBL/GenBank/DDBJ databases">
        <authorList>
            <person name="Jia N."/>
            <person name="Wang J."/>
            <person name="Shi W."/>
            <person name="Du L."/>
            <person name="Sun Y."/>
            <person name="Zhan W."/>
            <person name="Jiang J."/>
            <person name="Wang Q."/>
            <person name="Zhang B."/>
            <person name="Ji P."/>
            <person name="Sakyi L.B."/>
            <person name="Cui X."/>
            <person name="Yuan T."/>
            <person name="Jiang B."/>
            <person name="Yang W."/>
            <person name="Lam T.T.-Y."/>
            <person name="Chang Q."/>
            <person name="Ding S."/>
            <person name="Wang X."/>
            <person name="Zhu J."/>
            <person name="Ruan X."/>
            <person name="Zhao L."/>
            <person name="Wei J."/>
            <person name="Que T."/>
            <person name="Du C."/>
            <person name="Cheng J."/>
            <person name="Dai P."/>
            <person name="Han X."/>
            <person name="Huang E."/>
            <person name="Gao Y."/>
            <person name="Liu J."/>
            <person name="Shao H."/>
            <person name="Ye R."/>
            <person name="Li L."/>
            <person name="Wei W."/>
            <person name="Wang X."/>
            <person name="Wang C."/>
            <person name="Huo Q."/>
            <person name="Li W."/>
            <person name="Guo W."/>
            <person name="Chen H."/>
            <person name="Chen S."/>
            <person name="Zhou L."/>
            <person name="Zhou L."/>
            <person name="Ni X."/>
            <person name="Tian J."/>
            <person name="Zhou Y."/>
            <person name="Sheng Y."/>
            <person name="Liu T."/>
            <person name="Pan Y."/>
            <person name="Xia L."/>
            <person name="Li J."/>
            <person name="Zhao F."/>
            <person name="Cao W."/>
        </authorList>
    </citation>
    <scope>NUCLEOTIDE SEQUENCE</scope>
    <source>
        <strain evidence="6">Rmic-2018</strain>
        <tissue evidence="6">Larvae</tissue>
    </source>
</reference>
<reference evidence="6" key="1">
    <citation type="journal article" date="2020" name="Cell">
        <title>Large-Scale Comparative Analyses of Tick Genomes Elucidate Their Genetic Diversity and Vector Capacities.</title>
        <authorList>
            <consortium name="Tick Genome and Microbiome Consortium (TIGMIC)"/>
            <person name="Jia N."/>
            <person name="Wang J."/>
            <person name="Shi W."/>
            <person name="Du L."/>
            <person name="Sun Y."/>
            <person name="Zhan W."/>
            <person name="Jiang J.F."/>
            <person name="Wang Q."/>
            <person name="Zhang B."/>
            <person name="Ji P."/>
            <person name="Bell-Sakyi L."/>
            <person name="Cui X.M."/>
            <person name="Yuan T.T."/>
            <person name="Jiang B.G."/>
            <person name="Yang W.F."/>
            <person name="Lam T.T."/>
            <person name="Chang Q.C."/>
            <person name="Ding S.J."/>
            <person name="Wang X.J."/>
            <person name="Zhu J.G."/>
            <person name="Ruan X.D."/>
            <person name="Zhao L."/>
            <person name="Wei J.T."/>
            <person name="Ye R.Z."/>
            <person name="Que T.C."/>
            <person name="Du C.H."/>
            <person name="Zhou Y.H."/>
            <person name="Cheng J.X."/>
            <person name="Dai P.F."/>
            <person name="Guo W.B."/>
            <person name="Han X.H."/>
            <person name="Huang E.J."/>
            <person name="Li L.F."/>
            <person name="Wei W."/>
            <person name="Gao Y.C."/>
            <person name="Liu J.Z."/>
            <person name="Shao H.Z."/>
            <person name="Wang X."/>
            <person name="Wang C.C."/>
            <person name="Yang T.C."/>
            <person name="Huo Q.B."/>
            <person name="Li W."/>
            <person name="Chen H.Y."/>
            <person name="Chen S.E."/>
            <person name="Zhou L.G."/>
            <person name="Ni X.B."/>
            <person name="Tian J.H."/>
            <person name="Sheng Y."/>
            <person name="Liu T."/>
            <person name="Pan Y.S."/>
            <person name="Xia L.Y."/>
            <person name="Li J."/>
            <person name="Zhao F."/>
            <person name="Cao W.C."/>
        </authorList>
    </citation>
    <scope>NUCLEOTIDE SEQUENCE</scope>
    <source>
        <strain evidence="6">Rmic-2018</strain>
    </source>
</reference>
<evidence type="ECO:0000256" key="3">
    <source>
        <dbReference type="ARBA" id="ARBA00022801"/>
    </source>
</evidence>
<comment type="similarity">
    <text evidence="1">Belongs to the small GTPase superfamily. Ras family.</text>
</comment>
<dbReference type="GO" id="GO:0003925">
    <property type="term" value="F:G protein activity"/>
    <property type="evidence" value="ECO:0007669"/>
    <property type="project" value="UniProtKB-EC"/>
</dbReference>
<dbReference type="InterPro" id="IPR051065">
    <property type="entry name" value="Ras-related_GTPase"/>
</dbReference>
<dbReference type="PANTHER" id="PTHR45704">
    <property type="entry name" value="RAS-LIKE FAMILY MEMBER 11"/>
    <property type="match status" value="1"/>
</dbReference>
<dbReference type="VEuPathDB" id="VectorBase:LOC119164275"/>
<dbReference type="SMART" id="SM00173">
    <property type="entry name" value="RAS"/>
    <property type="match status" value="1"/>
</dbReference>
<feature type="region of interest" description="Disordered" evidence="5">
    <location>
        <begin position="189"/>
        <end position="214"/>
    </location>
</feature>
<feature type="compositionally biased region" description="Acidic residues" evidence="5">
    <location>
        <begin position="14"/>
        <end position="24"/>
    </location>
</feature>
<accession>A0A9J6E6M1</accession>
<keyword evidence="7" id="KW-1185">Reference proteome</keyword>
<keyword evidence="3" id="KW-0378">Hydrolase</keyword>
<dbReference type="Gene3D" id="3.40.50.300">
    <property type="entry name" value="P-loop containing nucleotide triphosphate hydrolases"/>
    <property type="match status" value="1"/>
</dbReference>
<dbReference type="GO" id="GO:0005525">
    <property type="term" value="F:GTP binding"/>
    <property type="evidence" value="ECO:0007669"/>
    <property type="project" value="InterPro"/>
</dbReference>
<comment type="caution">
    <text evidence="6">The sequence shown here is derived from an EMBL/GenBank/DDBJ whole genome shotgun (WGS) entry which is preliminary data.</text>
</comment>
<name>A0A9J6E6M1_RHIMP</name>
<dbReference type="Proteomes" id="UP000821866">
    <property type="component" value="Chromosome 3"/>
</dbReference>
<dbReference type="InterPro" id="IPR001806">
    <property type="entry name" value="Small_GTPase"/>
</dbReference>
<evidence type="ECO:0000256" key="2">
    <source>
        <dbReference type="ARBA" id="ARBA00011984"/>
    </source>
</evidence>
<evidence type="ECO:0000256" key="4">
    <source>
        <dbReference type="ARBA" id="ARBA00048098"/>
    </source>
</evidence>
<evidence type="ECO:0000256" key="1">
    <source>
        <dbReference type="ARBA" id="ARBA00008344"/>
    </source>
</evidence>
<dbReference type="InterPro" id="IPR027417">
    <property type="entry name" value="P-loop_NTPase"/>
</dbReference>
<dbReference type="PROSITE" id="PS51421">
    <property type="entry name" value="RAS"/>
    <property type="match status" value="1"/>
</dbReference>
<proteinExistence type="inferred from homology"/>
<organism evidence="6 7">
    <name type="scientific">Rhipicephalus microplus</name>
    <name type="common">Cattle tick</name>
    <name type="synonym">Boophilus microplus</name>
    <dbReference type="NCBI Taxonomy" id="6941"/>
    <lineage>
        <taxon>Eukaryota</taxon>
        <taxon>Metazoa</taxon>
        <taxon>Ecdysozoa</taxon>
        <taxon>Arthropoda</taxon>
        <taxon>Chelicerata</taxon>
        <taxon>Arachnida</taxon>
        <taxon>Acari</taxon>
        <taxon>Parasitiformes</taxon>
        <taxon>Ixodida</taxon>
        <taxon>Ixodoidea</taxon>
        <taxon>Ixodidae</taxon>
        <taxon>Rhipicephalinae</taxon>
        <taxon>Rhipicephalus</taxon>
        <taxon>Boophilus</taxon>
    </lineage>
</organism>
<evidence type="ECO:0000313" key="7">
    <source>
        <dbReference type="Proteomes" id="UP000821866"/>
    </source>
</evidence>
<comment type="catalytic activity">
    <reaction evidence="4">
        <text>GTP + H2O = GDP + phosphate + H(+)</text>
        <dbReference type="Rhea" id="RHEA:19669"/>
        <dbReference type="ChEBI" id="CHEBI:15377"/>
        <dbReference type="ChEBI" id="CHEBI:15378"/>
        <dbReference type="ChEBI" id="CHEBI:37565"/>
        <dbReference type="ChEBI" id="CHEBI:43474"/>
        <dbReference type="ChEBI" id="CHEBI:58189"/>
        <dbReference type="EC" id="3.6.5.2"/>
    </reaction>
</comment>
<feature type="compositionally biased region" description="Gly residues" evidence="5">
    <location>
        <begin position="193"/>
        <end position="206"/>
    </location>
</feature>
<dbReference type="EC" id="3.6.5.2" evidence="2"/>
<sequence length="309" mass="34417">MIIHALVAQDTLETDTIEDSDADQDAQGGNASHHAQGPLRAPEQRRYRQSAVPTGIRGLQALGLQLLLKREENEFLLRQKEMELEHRRLDLEERPLVVRFLTKRYIGEYDHQTENRYKSEMMVDGEPVLFEILDTCPRSEDELPRDEILQWADGFMLVYSIVDRASFRYLGLLRRHLNNTLPNLHRAVTLSNTGGGPAGAGGGGGAHQPQTQQTPVPAPVCIVANKADLIHLRQVSTEEGEILAKDADDGFVELTASEQVHQVAQAFADLCRDVYAHRRRSKQSLLDRVFFAGAKGIAAKANDPAGGRK</sequence>
<gene>
    <name evidence="6" type="ORF">HPB51_003560</name>
</gene>
<dbReference type="SUPFAM" id="SSF52540">
    <property type="entry name" value="P-loop containing nucleoside triphosphate hydrolases"/>
    <property type="match status" value="1"/>
</dbReference>